<name>A0ABP5FCI5_9ACTN</name>
<protein>
    <recommendedName>
        <fullName evidence="1">Wadjet protein JetD C-terminal domain-containing protein</fullName>
    </recommendedName>
</protein>
<evidence type="ECO:0000313" key="2">
    <source>
        <dbReference type="EMBL" id="GAA2021139.1"/>
    </source>
</evidence>
<feature type="domain" description="Wadjet protein JetD C-terminal" evidence="1">
    <location>
        <begin position="2"/>
        <end position="140"/>
    </location>
</feature>
<keyword evidence="3" id="KW-1185">Reference proteome</keyword>
<gene>
    <name evidence="2" type="ORF">GCM10009839_17520</name>
</gene>
<reference evidence="3" key="1">
    <citation type="journal article" date="2019" name="Int. J. Syst. Evol. Microbiol.">
        <title>The Global Catalogue of Microorganisms (GCM) 10K type strain sequencing project: providing services to taxonomists for standard genome sequencing and annotation.</title>
        <authorList>
            <consortium name="The Broad Institute Genomics Platform"/>
            <consortium name="The Broad Institute Genome Sequencing Center for Infectious Disease"/>
            <person name="Wu L."/>
            <person name="Ma J."/>
        </authorList>
    </citation>
    <scope>NUCLEOTIDE SEQUENCE [LARGE SCALE GENOMIC DNA]</scope>
    <source>
        <strain evidence="3">JCM 16014</strain>
    </source>
</reference>
<dbReference type="EMBL" id="BAAAQN010000007">
    <property type="protein sequence ID" value="GAA2021139.1"/>
    <property type="molecule type" value="Genomic_DNA"/>
</dbReference>
<proteinExistence type="predicted"/>
<dbReference type="Pfam" id="PF09983">
    <property type="entry name" value="JetD_C"/>
    <property type="match status" value="1"/>
</dbReference>
<accession>A0ABP5FCI5</accession>
<sequence length="160" mass="17364">MIISENKDTAIHFPPLPGGIAVEGDGFGGKTAAAFDWLTGARHLLYWGDIDAHGFEILNGWRDDGVLVTSILMDQDTYEAYEPFGTSTDRNGKLLKADAPKALAHLTDAERVVYENLLSPALPGHRRIEQERIPLHDAHAAVLRAVAASGLAIEAVPSRR</sequence>
<comment type="caution">
    <text evidence="2">The sequence shown here is derived from an EMBL/GenBank/DDBJ whole genome shotgun (WGS) entry which is preliminary data.</text>
</comment>
<evidence type="ECO:0000259" key="1">
    <source>
        <dbReference type="Pfam" id="PF09983"/>
    </source>
</evidence>
<dbReference type="Proteomes" id="UP001500751">
    <property type="component" value="Unassembled WGS sequence"/>
</dbReference>
<organism evidence="2 3">
    <name type="scientific">Catenulispora yoronensis</name>
    <dbReference type="NCBI Taxonomy" id="450799"/>
    <lineage>
        <taxon>Bacteria</taxon>
        <taxon>Bacillati</taxon>
        <taxon>Actinomycetota</taxon>
        <taxon>Actinomycetes</taxon>
        <taxon>Catenulisporales</taxon>
        <taxon>Catenulisporaceae</taxon>
        <taxon>Catenulispora</taxon>
    </lineage>
</organism>
<dbReference type="InterPro" id="IPR024534">
    <property type="entry name" value="JetD_C"/>
</dbReference>
<evidence type="ECO:0000313" key="3">
    <source>
        <dbReference type="Proteomes" id="UP001500751"/>
    </source>
</evidence>